<evidence type="ECO:0000256" key="3">
    <source>
        <dbReference type="ARBA" id="ARBA00022692"/>
    </source>
</evidence>
<sequence length="213" mass="24518">MLRAATRRHGPRDLFYEARWCIIAQVVVQKVRIKWTIFFHGILFAVALFRVCVLDLLPNRRELILLQLGDYVSQTESWEYAWLFSITASILATRAICCNKPTTLLLASTSNFVFGVLPLAYGIWDNGPELLSRIQHHKILGNLFPVDNDVLTNGTTKMADTTENLVTSDSTFTVLQYYWISLCLQVHLFQTLFAQQLRKILLSVNTKRFYKSL</sequence>
<dbReference type="AlphaFoldDB" id="A0A7J7JJG0"/>
<dbReference type="EMBL" id="VXIV02002437">
    <property type="protein sequence ID" value="KAF6025771.1"/>
    <property type="molecule type" value="Genomic_DNA"/>
</dbReference>
<evidence type="ECO:0000256" key="7">
    <source>
        <dbReference type="SAM" id="Phobius"/>
    </source>
</evidence>
<keyword evidence="3 7" id="KW-0812">Transmembrane</keyword>
<organism evidence="8 9">
    <name type="scientific">Bugula neritina</name>
    <name type="common">Brown bryozoan</name>
    <name type="synonym">Sertularia neritina</name>
    <dbReference type="NCBI Taxonomy" id="10212"/>
    <lineage>
        <taxon>Eukaryota</taxon>
        <taxon>Metazoa</taxon>
        <taxon>Spiralia</taxon>
        <taxon>Lophotrochozoa</taxon>
        <taxon>Bryozoa</taxon>
        <taxon>Gymnolaemata</taxon>
        <taxon>Cheilostomatida</taxon>
        <taxon>Flustrina</taxon>
        <taxon>Buguloidea</taxon>
        <taxon>Bugulidae</taxon>
        <taxon>Bugula</taxon>
    </lineage>
</organism>
<evidence type="ECO:0000256" key="5">
    <source>
        <dbReference type="ARBA" id="ARBA00022989"/>
    </source>
</evidence>
<protein>
    <submittedName>
        <fullName evidence="8">Uncharacterized protein</fullName>
    </submittedName>
</protein>
<evidence type="ECO:0000256" key="4">
    <source>
        <dbReference type="ARBA" id="ARBA00022824"/>
    </source>
</evidence>
<keyword evidence="6 7" id="KW-0472">Membrane</keyword>
<feature type="transmembrane region" description="Helical" evidence="7">
    <location>
        <begin position="177"/>
        <end position="194"/>
    </location>
</feature>
<evidence type="ECO:0000313" key="9">
    <source>
        <dbReference type="Proteomes" id="UP000593567"/>
    </source>
</evidence>
<proteinExistence type="inferred from homology"/>
<feature type="transmembrane region" description="Helical" evidence="7">
    <location>
        <begin position="37"/>
        <end position="57"/>
    </location>
</feature>
<keyword evidence="4" id="KW-0256">Endoplasmic reticulum</keyword>
<accession>A0A7J7JJG0</accession>
<dbReference type="GO" id="GO:0005789">
    <property type="term" value="C:endoplasmic reticulum membrane"/>
    <property type="evidence" value="ECO:0007669"/>
    <property type="project" value="UniProtKB-SubCell"/>
</dbReference>
<evidence type="ECO:0000313" key="8">
    <source>
        <dbReference type="EMBL" id="KAF6025771.1"/>
    </source>
</evidence>
<comment type="subcellular location">
    <subcellularLocation>
        <location evidence="1">Endoplasmic reticulum membrane</location>
        <topology evidence="1">Multi-pass membrane protein</topology>
    </subcellularLocation>
</comment>
<reference evidence="8" key="1">
    <citation type="submission" date="2020-06" db="EMBL/GenBank/DDBJ databases">
        <title>Draft genome of Bugula neritina, a colonial animal packing powerful symbionts and potential medicines.</title>
        <authorList>
            <person name="Rayko M."/>
        </authorList>
    </citation>
    <scope>NUCLEOTIDE SEQUENCE [LARGE SCALE GENOMIC DNA]</scope>
    <source>
        <strain evidence="8">Kwan_BN1</strain>
    </source>
</reference>
<dbReference type="Proteomes" id="UP000593567">
    <property type="component" value="Unassembled WGS sequence"/>
</dbReference>
<feature type="transmembrane region" description="Helical" evidence="7">
    <location>
        <begin position="77"/>
        <end position="97"/>
    </location>
</feature>
<evidence type="ECO:0000256" key="2">
    <source>
        <dbReference type="ARBA" id="ARBA00008462"/>
    </source>
</evidence>
<comment type="similarity">
    <text evidence="2">Belongs to the jagunal family.</text>
</comment>
<dbReference type="InterPro" id="IPR009787">
    <property type="entry name" value="Jagunal"/>
</dbReference>
<comment type="caution">
    <text evidence="8">The sequence shown here is derived from an EMBL/GenBank/DDBJ whole genome shotgun (WGS) entry which is preliminary data.</text>
</comment>
<name>A0A7J7JJG0_BUGNE</name>
<dbReference type="GO" id="GO:0007029">
    <property type="term" value="P:endoplasmic reticulum organization"/>
    <property type="evidence" value="ECO:0007669"/>
    <property type="project" value="InterPro"/>
</dbReference>
<feature type="transmembrane region" description="Helical" evidence="7">
    <location>
        <begin position="104"/>
        <end position="124"/>
    </location>
</feature>
<evidence type="ECO:0000256" key="1">
    <source>
        <dbReference type="ARBA" id="ARBA00004477"/>
    </source>
</evidence>
<evidence type="ECO:0000256" key="6">
    <source>
        <dbReference type="ARBA" id="ARBA00023136"/>
    </source>
</evidence>
<keyword evidence="9" id="KW-1185">Reference proteome</keyword>
<dbReference type="Pfam" id="PF07086">
    <property type="entry name" value="Jagunal"/>
    <property type="match status" value="1"/>
</dbReference>
<keyword evidence="5 7" id="KW-1133">Transmembrane helix</keyword>
<gene>
    <name evidence="8" type="ORF">EB796_016022</name>
</gene>